<evidence type="ECO:0000313" key="3">
    <source>
        <dbReference type="Proteomes" id="UP001316384"/>
    </source>
</evidence>
<feature type="transmembrane region" description="Helical" evidence="1">
    <location>
        <begin position="33"/>
        <end position="51"/>
    </location>
</feature>
<proteinExistence type="predicted"/>
<keyword evidence="1" id="KW-0472">Membrane</keyword>
<evidence type="ECO:0008006" key="4">
    <source>
        <dbReference type="Google" id="ProtNLM"/>
    </source>
</evidence>
<evidence type="ECO:0000256" key="1">
    <source>
        <dbReference type="SAM" id="Phobius"/>
    </source>
</evidence>
<keyword evidence="1" id="KW-1133">Transmembrane helix</keyword>
<gene>
    <name evidence="2" type="ORF">NP048_16140</name>
</gene>
<feature type="transmembrane region" description="Helical" evidence="1">
    <location>
        <begin position="74"/>
        <end position="95"/>
    </location>
</feature>
<evidence type="ECO:0000313" key="2">
    <source>
        <dbReference type="EMBL" id="UUI71306.1"/>
    </source>
</evidence>
<keyword evidence="3" id="KW-1185">Reference proteome</keyword>
<organism evidence="2 3">
    <name type="scientific">Cellulomonas xiejunii</name>
    <dbReference type="NCBI Taxonomy" id="2968083"/>
    <lineage>
        <taxon>Bacteria</taxon>
        <taxon>Bacillati</taxon>
        <taxon>Actinomycetota</taxon>
        <taxon>Actinomycetes</taxon>
        <taxon>Micrococcales</taxon>
        <taxon>Cellulomonadaceae</taxon>
        <taxon>Cellulomonas</taxon>
    </lineage>
</organism>
<dbReference type="Proteomes" id="UP001316384">
    <property type="component" value="Chromosome"/>
</dbReference>
<feature type="transmembrane region" description="Helical" evidence="1">
    <location>
        <begin position="101"/>
        <end position="120"/>
    </location>
</feature>
<reference evidence="2 3" key="1">
    <citation type="submission" date="2022-07" db="EMBL/GenBank/DDBJ databases">
        <title>Novel species in genus cellulomonas.</title>
        <authorList>
            <person name="Ye L."/>
        </authorList>
    </citation>
    <scope>NUCLEOTIDE SEQUENCE [LARGE SCALE GENOMIC DNA]</scope>
    <source>
        <strain evidence="3">zg-B89</strain>
    </source>
</reference>
<dbReference type="EMBL" id="CP101987">
    <property type="protein sequence ID" value="UUI71306.1"/>
    <property type="molecule type" value="Genomic_DNA"/>
</dbReference>
<name>A0ABY5KPA9_9CELL</name>
<sequence length="128" mass="13657">MRFWIGWSATLVAALGLVAVLDAQDVVDVSVTSVLYGVVVLTSGVGTKLLLDRRRAAARQDAEDGVELELGRRAAAATFPVALVALVLLGLATTVRGEWELTALCFLAVVLTVVAHWVAYARLRRQGV</sequence>
<accession>A0ABY5KPA9</accession>
<protein>
    <recommendedName>
        <fullName evidence="4">DUF2178 domain-containing protein</fullName>
    </recommendedName>
</protein>
<keyword evidence="1" id="KW-0812">Transmembrane</keyword>
<dbReference type="RefSeq" id="WP_227575404.1">
    <property type="nucleotide sequence ID" value="NZ_CP101987.1"/>
</dbReference>